<organism evidence="1">
    <name type="scientific">uncultured Caudovirales phage</name>
    <dbReference type="NCBI Taxonomy" id="2100421"/>
    <lineage>
        <taxon>Viruses</taxon>
        <taxon>Duplodnaviria</taxon>
        <taxon>Heunggongvirae</taxon>
        <taxon>Uroviricota</taxon>
        <taxon>Caudoviricetes</taxon>
        <taxon>Peduoviridae</taxon>
        <taxon>Maltschvirus</taxon>
        <taxon>Maltschvirus maltsch</taxon>
    </lineage>
</organism>
<protein>
    <submittedName>
        <fullName evidence="1">Uncharacterized protein</fullName>
    </submittedName>
</protein>
<evidence type="ECO:0000313" key="1">
    <source>
        <dbReference type="EMBL" id="CAB4155914.1"/>
    </source>
</evidence>
<name>A0A6J5NKJ2_9CAUD</name>
<dbReference type="EMBL" id="LR796637">
    <property type="protein sequence ID" value="CAB4155914.1"/>
    <property type="molecule type" value="Genomic_DNA"/>
</dbReference>
<reference evidence="1" key="1">
    <citation type="submission" date="2020-04" db="EMBL/GenBank/DDBJ databases">
        <authorList>
            <person name="Chiriac C."/>
            <person name="Salcher M."/>
            <person name="Ghai R."/>
            <person name="Kavagutti S V."/>
        </authorList>
    </citation>
    <scope>NUCLEOTIDE SEQUENCE</scope>
</reference>
<proteinExistence type="predicted"/>
<gene>
    <name evidence="1" type="ORF">UFOVP655_25</name>
</gene>
<accession>A0A6J5NKJ2</accession>
<sequence length="116" mass="13012">MSTQRKIITSSQLKTAIRTGALYGFNRQINLDFSKQIDPDGFHVVSVFLPFHNGRDQETPHHRCSILAKVKNTDEPVELVIDIAESEYNTFTDADYVAYRIAQATEGVVKKALNVG</sequence>